<dbReference type="HAMAP" id="MF_01416">
    <property type="entry name" value="ATP_synth_delta_bact"/>
    <property type="match status" value="1"/>
</dbReference>
<keyword evidence="7 8" id="KW-0066">ATP synthesis</keyword>
<dbReference type="Pfam" id="PF00213">
    <property type="entry name" value="OSCP"/>
    <property type="match status" value="1"/>
</dbReference>
<dbReference type="InterPro" id="IPR020781">
    <property type="entry name" value="ATPase_OSCP/d_CS"/>
</dbReference>
<evidence type="ECO:0000256" key="6">
    <source>
        <dbReference type="ARBA" id="ARBA00023196"/>
    </source>
</evidence>
<organism evidence="9 10">
    <name type="scientific">Ureibacillus thermosphaericus</name>
    <dbReference type="NCBI Taxonomy" id="51173"/>
    <lineage>
        <taxon>Bacteria</taxon>
        <taxon>Bacillati</taxon>
        <taxon>Bacillota</taxon>
        <taxon>Bacilli</taxon>
        <taxon>Bacillales</taxon>
        <taxon>Caryophanaceae</taxon>
        <taxon>Ureibacillus</taxon>
    </lineage>
</organism>
<comment type="function">
    <text evidence="8">F(1)F(0) ATP synthase produces ATP from ADP in the presence of a proton or sodium gradient. F-type ATPases consist of two structural domains, F(1) containing the extramembraneous catalytic core and F(0) containing the membrane proton channel, linked together by a central stalk and a peripheral stalk. During catalysis, ATP synthesis in the catalytic domain of F(1) is coupled via a rotary mechanism of the central stalk subunits to proton translocation.</text>
</comment>
<dbReference type="GO" id="GO:0045259">
    <property type="term" value="C:proton-transporting ATP synthase complex"/>
    <property type="evidence" value="ECO:0007669"/>
    <property type="project" value="UniProtKB-KW"/>
</dbReference>
<dbReference type="Proteomes" id="UP000557217">
    <property type="component" value="Unassembled WGS sequence"/>
</dbReference>
<dbReference type="GO" id="GO:0005886">
    <property type="term" value="C:plasma membrane"/>
    <property type="evidence" value="ECO:0007669"/>
    <property type="project" value="UniProtKB-SubCell"/>
</dbReference>
<dbReference type="AlphaFoldDB" id="A0A840PV88"/>
<comment type="similarity">
    <text evidence="8">Belongs to the ATPase delta chain family.</text>
</comment>
<dbReference type="InterPro" id="IPR026015">
    <property type="entry name" value="ATP_synth_OSCP/delta_N_sf"/>
</dbReference>
<dbReference type="GO" id="GO:0046933">
    <property type="term" value="F:proton-transporting ATP synthase activity, rotational mechanism"/>
    <property type="evidence" value="ECO:0007669"/>
    <property type="project" value="UniProtKB-UniRule"/>
</dbReference>
<dbReference type="InterPro" id="IPR000711">
    <property type="entry name" value="ATPase_OSCP/dsu"/>
</dbReference>
<evidence type="ECO:0000256" key="5">
    <source>
        <dbReference type="ARBA" id="ARBA00023136"/>
    </source>
</evidence>
<keyword evidence="2 8" id="KW-0813">Transport</keyword>
<evidence type="ECO:0000256" key="1">
    <source>
        <dbReference type="ARBA" id="ARBA00004370"/>
    </source>
</evidence>
<keyword evidence="6 8" id="KW-0139">CF(1)</keyword>
<keyword evidence="3 8" id="KW-0375">Hydrogen ion transport</keyword>
<dbReference type="NCBIfam" id="NF004403">
    <property type="entry name" value="PRK05758.2-4"/>
    <property type="match status" value="1"/>
</dbReference>
<reference evidence="9 10" key="1">
    <citation type="submission" date="2020-08" db="EMBL/GenBank/DDBJ databases">
        <title>Genomic Encyclopedia of Type Strains, Phase IV (KMG-IV): sequencing the most valuable type-strain genomes for metagenomic binning, comparative biology and taxonomic classification.</title>
        <authorList>
            <person name="Goeker M."/>
        </authorList>
    </citation>
    <scope>NUCLEOTIDE SEQUENCE [LARGE SCALE GENOMIC DNA]</scope>
    <source>
        <strain evidence="9 10">DSM 10633</strain>
    </source>
</reference>
<dbReference type="NCBIfam" id="TIGR01145">
    <property type="entry name" value="ATP_synt_delta"/>
    <property type="match status" value="1"/>
</dbReference>
<keyword evidence="10" id="KW-1185">Reference proteome</keyword>
<dbReference type="EMBL" id="JACHGZ010000029">
    <property type="protein sequence ID" value="MBB5149800.1"/>
    <property type="molecule type" value="Genomic_DNA"/>
</dbReference>
<dbReference type="PROSITE" id="PS00389">
    <property type="entry name" value="ATPASE_DELTA"/>
    <property type="match status" value="1"/>
</dbReference>
<comment type="caution">
    <text evidence="9">The sequence shown here is derived from an EMBL/GenBank/DDBJ whole genome shotgun (WGS) entry which is preliminary data.</text>
</comment>
<keyword evidence="5 8" id="KW-0472">Membrane</keyword>
<dbReference type="Gene3D" id="1.10.520.20">
    <property type="entry name" value="N-terminal domain of the delta subunit of the F1F0-ATP synthase"/>
    <property type="match status" value="1"/>
</dbReference>
<evidence type="ECO:0000256" key="7">
    <source>
        <dbReference type="ARBA" id="ARBA00023310"/>
    </source>
</evidence>
<evidence type="ECO:0000313" key="9">
    <source>
        <dbReference type="EMBL" id="MBB5149800.1"/>
    </source>
</evidence>
<gene>
    <name evidence="8" type="primary">atpH</name>
    <name evidence="9" type="ORF">HNR36_002192</name>
</gene>
<sequence>MSKSTVANRYAEALFSVAQKQNIVDEVNQELQEMTKVVSANRDFISLLTNPKFSSERKKEIVSELFKEANSILLNTIKLLIDKKRINELVNIAEAFKTLAADAQGTAEATVYSTRELTEEEKKDISTSFAKLVGKESLNITNVIEPSVIGGVRVQIGNMIFDNTVANKLDSLRRTLVVNK</sequence>
<dbReference type="RefSeq" id="WP_016837237.1">
    <property type="nucleotide sequence ID" value="NZ_AP018335.1"/>
</dbReference>
<evidence type="ECO:0000256" key="4">
    <source>
        <dbReference type="ARBA" id="ARBA00023065"/>
    </source>
</evidence>
<comment type="function">
    <text evidence="8">This protein is part of the stalk that links CF(0) to CF(1). It either transmits conformational changes from CF(0) to CF(1) or is implicated in proton conduction.</text>
</comment>
<evidence type="ECO:0000256" key="8">
    <source>
        <dbReference type="HAMAP-Rule" id="MF_01416"/>
    </source>
</evidence>
<accession>A0A840PV88</accession>
<dbReference type="PANTHER" id="PTHR11910">
    <property type="entry name" value="ATP SYNTHASE DELTA CHAIN"/>
    <property type="match status" value="1"/>
</dbReference>
<proteinExistence type="inferred from homology"/>
<protein>
    <recommendedName>
        <fullName evidence="8">ATP synthase subunit delta</fullName>
    </recommendedName>
    <alternativeName>
        <fullName evidence="8">ATP synthase F(1) sector subunit delta</fullName>
    </alternativeName>
    <alternativeName>
        <fullName evidence="8">F-type ATPase subunit delta</fullName>
        <shortName evidence="8">F-ATPase subunit delta</shortName>
    </alternativeName>
</protein>
<dbReference type="SUPFAM" id="SSF47928">
    <property type="entry name" value="N-terminal domain of the delta subunit of the F1F0-ATP synthase"/>
    <property type="match status" value="1"/>
</dbReference>
<evidence type="ECO:0000256" key="3">
    <source>
        <dbReference type="ARBA" id="ARBA00022781"/>
    </source>
</evidence>
<keyword evidence="8" id="KW-1003">Cell membrane</keyword>
<comment type="subcellular location">
    <subcellularLocation>
        <location evidence="8">Cell membrane</location>
        <topology evidence="8">Peripheral membrane protein</topology>
    </subcellularLocation>
    <subcellularLocation>
        <location evidence="1">Membrane</location>
    </subcellularLocation>
</comment>
<keyword evidence="4 8" id="KW-0406">Ion transport</keyword>
<evidence type="ECO:0000313" key="10">
    <source>
        <dbReference type="Proteomes" id="UP000557217"/>
    </source>
</evidence>
<name>A0A840PV88_URETH</name>
<dbReference type="PRINTS" id="PR00125">
    <property type="entry name" value="ATPASEDELTA"/>
</dbReference>
<evidence type="ECO:0000256" key="2">
    <source>
        <dbReference type="ARBA" id="ARBA00022448"/>
    </source>
</evidence>